<dbReference type="AlphaFoldDB" id="X1AAS0"/>
<gene>
    <name evidence="2" type="ORF">S01H4_19553</name>
</gene>
<sequence length="66" mass="7383">MGSVVEEYERILAMREEDIRNRCGRSGIPLQARPLDRIVENTDGTRLSIPTSKSDPTSSEFQGFLG</sequence>
<proteinExistence type="predicted"/>
<evidence type="ECO:0000256" key="1">
    <source>
        <dbReference type="SAM" id="MobiDB-lite"/>
    </source>
</evidence>
<organism evidence="2">
    <name type="scientific">marine sediment metagenome</name>
    <dbReference type="NCBI Taxonomy" id="412755"/>
    <lineage>
        <taxon>unclassified sequences</taxon>
        <taxon>metagenomes</taxon>
        <taxon>ecological metagenomes</taxon>
    </lineage>
</organism>
<dbReference type="EMBL" id="BART01008725">
    <property type="protein sequence ID" value="GAG57236.1"/>
    <property type="molecule type" value="Genomic_DNA"/>
</dbReference>
<feature type="region of interest" description="Disordered" evidence="1">
    <location>
        <begin position="42"/>
        <end position="66"/>
    </location>
</feature>
<protein>
    <submittedName>
        <fullName evidence="2">Uncharacterized protein</fullName>
    </submittedName>
</protein>
<comment type="caution">
    <text evidence="2">The sequence shown here is derived from an EMBL/GenBank/DDBJ whole genome shotgun (WGS) entry which is preliminary data.</text>
</comment>
<name>X1AAS0_9ZZZZ</name>
<reference evidence="2" key="1">
    <citation type="journal article" date="2014" name="Front. Microbiol.">
        <title>High frequency of phylogenetically diverse reductive dehalogenase-homologous genes in deep subseafloor sedimentary metagenomes.</title>
        <authorList>
            <person name="Kawai M."/>
            <person name="Futagami T."/>
            <person name="Toyoda A."/>
            <person name="Takaki Y."/>
            <person name="Nishi S."/>
            <person name="Hori S."/>
            <person name="Arai W."/>
            <person name="Tsubouchi T."/>
            <person name="Morono Y."/>
            <person name="Uchiyama I."/>
            <person name="Ito T."/>
            <person name="Fujiyama A."/>
            <person name="Inagaki F."/>
            <person name="Takami H."/>
        </authorList>
    </citation>
    <scope>NUCLEOTIDE SEQUENCE</scope>
    <source>
        <strain evidence="2">Expedition CK06-06</strain>
    </source>
</reference>
<accession>X1AAS0</accession>
<evidence type="ECO:0000313" key="2">
    <source>
        <dbReference type="EMBL" id="GAG57236.1"/>
    </source>
</evidence>